<name>B0TYY8_FRAP2</name>
<dbReference type="PANTHER" id="PTHR43540">
    <property type="entry name" value="PEROXYUREIDOACRYLATE/UREIDOACRYLATE AMIDOHYDROLASE-RELATED"/>
    <property type="match status" value="1"/>
</dbReference>
<reference evidence="3" key="1">
    <citation type="submission" date="2009-01" db="EMBL/GenBank/DDBJ databases">
        <title>Complete sequence of chromosome of Francisella philomiragia subsp. philomiragia ATCC 25017.</title>
        <authorList>
            <consortium name="US DOE Joint Genome Institute"/>
            <person name="Copeland A."/>
            <person name="Lucas S."/>
            <person name="Lapidus A."/>
            <person name="Barry K."/>
            <person name="Detter J.C."/>
            <person name="Glavina del Rio T."/>
            <person name="Hammon N."/>
            <person name="Israni S."/>
            <person name="Dalin E."/>
            <person name="Tice H."/>
            <person name="Pitluck S."/>
            <person name="Chain P."/>
            <person name="Malfatti S."/>
            <person name="Shin M."/>
            <person name="Vergez L."/>
            <person name="Schmutz J."/>
            <person name="Larimer F."/>
            <person name="Land M."/>
            <person name="Hauser L."/>
            <person name="Richardson P."/>
        </authorList>
    </citation>
    <scope>NUCLEOTIDE SEQUENCE</scope>
    <source>
        <strain evidence="3">ATCC 25017</strain>
    </source>
</reference>
<dbReference type="InterPro" id="IPR036380">
    <property type="entry name" value="Isochorismatase-like_sf"/>
</dbReference>
<evidence type="ECO:0000256" key="1">
    <source>
        <dbReference type="ARBA" id="ARBA00022801"/>
    </source>
</evidence>
<dbReference type="GO" id="GO:0016787">
    <property type="term" value="F:hydrolase activity"/>
    <property type="evidence" value="ECO:0007669"/>
    <property type="project" value="UniProtKB-KW"/>
</dbReference>
<dbReference type="PANTHER" id="PTHR43540:SF1">
    <property type="entry name" value="ISOCHORISMATASE HYDROLASE"/>
    <property type="match status" value="1"/>
</dbReference>
<dbReference type="SUPFAM" id="SSF52499">
    <property type="entry name" value="Isochorismatase-like hydrolases"/>
    <property type="match status" value="1"/>
</dbReference>
<keyword evidence="1 3" id="KW-0378">Hydrolase</keyword>
<dbReference type="KEGG" id="fph:Fphi_1509"/>
<feature type="domain" description="Isochorismatase-like" evidence="2">
    <location>
        <begin position="22"/>
        <end position="201"/>
    </location>
</feature>
<proteinExistence type="predicted"/>
<dbReference type="CDD" id="cd00431">
    <property type="entry name" value="cysteine_hydrolases"/>
    <property type="match status" value="1"/>
</dbReference>
<dbReference type="Pfam" id="PF00857">
    <property type="entry name" value="Isochorismatase"/>
    <property type="match status" value="1"/>
</dbReference>
<dbReference type="EMBL" id="CP000937">
    <property type="protein sequence ID" value="ABZ87734.1"/>
    <property type="molecule type" value="Genomic_DNA"/>
</dbReference>
<organism evidence="3">
    <name type="scientific">Francisella philomiragia subsp. philomiragia (strain ATCC 25017 / CCUG 19701 / FSC 153 / O#319-036)</name>
    <dbReference type="NCBI Taxonomy" id="484022"/>
    <lineage>
        <taxon>Bacteria</taxon>
        <taxon>Pseudomonadati</taxon>
        <taxon>Pseudomonadota</taxon>
        <taxon>Gammaproteobacteria</taxon>
        <taxon>Thiotrichales</taxon>
        <taxon>Francisellaceae</taxon>
        <taxon>Francisella</taxon>
    </lineage>
</organism>
<dbReference type="InterPro" id="IPR000868">
    <property type="entry name" value="Isochorismatase-like_dom"/>
</dbReference>
<gene>
    <name evidence="3" type="ordered locus">Fphi_1509</name>
</gene>
<dbReference type="AlphaFoldDB" id="B0TYY8"/>
<accession>B0TYY8</accession>
<protein>
    <submittedName>
        <fullName evidence="3">Isochorismatase hydrolase family protein</fullName>
    </submittedName>
</protein>
<evidence type="ECO:0000313" key="3">
    <source>
        <dbReference type="EMBL" id="ABZ87734.1"/>
    </source>
</evidence>
<dbReference type="Gene3D" id="3.40.50.850">
    <property type="entry name" value="Isochorismatase-like"/>
    <property type="match status" value="1"/>
</dbReference>
<dbReference type="eggNOG" id="COG1335">
    <property type="taxonomic scope" value="Bacteria"/>
</dbReference>
<evidence type="ECO:0000259" key="2">
    <source>
        <dbReference type="Pfam" id="PF00857"/>
    </source>
</evidence>
<sequence length="214" mass="24170">MCFEHIVFNKKIIRGKEMKNKIVIVADFINEIVDEKGVFGAHNAKRVKDDKTMEKANQLIAWARENNIMIAHVKVGFSKDYKECSKVSPMFKQAPEYGVLQLDTWATDFHPNMDVQEHDIIITKHRVSALYGTNLEVILRANNVRDVIICGVSTSYVIESTVRELHDRDYSVTVVADACNASSQEAHEASLSNLNKIARIICVDNLLKGECFGN</sequence>
<dbReference type="InterPro" id="IPR050272">
    <property type="entry name" value="Isochorismatase-like_hydrls"/>
</dbReference>
<dbReference type="HOGENOM" id="CLU_068979_8_2_6"/>